<dbReference type="EMBL" id="AMCI01007191">
    <property type="protein sequence ID" value="EJW93053.1"/>
    <property type="molecule type" value="Genomic_DNA"/>
</dbReference>
<sequence length="64" mass="7670">AHKYNIEVYAWIWTLNLEHDRDKIVQEHPEWLSVNREGKSLADNKAYVNHYKFMCPALPEVRDS</sequence>
<protein>
    <submittedName>
        <fullName evidence="1">Protein containing DUF187</fullName>
    </submittedName>
</protein>
<feature type="non-terminal residue" evidence="1">
    <location>
        <position position="1"/>
    </location>
</feature>
<dbReference type="Gene3D" id="3.20.20.80">
    <property type="entry name" value="Glycosidases"/>
    <property type="match status" value="1"/>
</dbReference>
<gene>
    <name evidence="1" type="ORF">EVA_18840</name>
</gene>
<reference evidence="1" key="1">
    <citation type="journal article" date="2012" name="PLoS ONE">
        <title>Gene sets for utilization of primary and secondary nutrition supplies in the distal gut of endangered iberian lynx.</title>
        <authorList>
            <person name="Alcaide M."/>
            <person name="Messina E."/>
            <person name="Richter M."/>
            <person name="Bargiela R."/>
            <person name="Peplies J."/>
            <person name="Huws S.A."/>
            <person name="Newbold C.J."/>
            <person name="Golyshin P.N."/>
            <person name="Simon M.A."/>
            <person name="Lopez G."/>
            <person name="Yakimov M.M."/>
            <person name="Ferrer M."/>
        </authorList>
    </citation>
    <scope>NUCLEOTIDE SEQUENCE</scope>
</reference>
<evidence type="ECO:0000313" key="1">
    <source>
        <dbReference type="EMBL" id="EJW93053.1"/>
    </source>
</evidence>
<comment type="caution">
    <text evidence="1">The sequence shown here is derived from an EMBL/GenBank/DDBJ whole genome shotgun (WGS) entry which is preliminary data.</text>
</comment>
<name>J9FF71_9ZZZZ</name>
<dbReference type="AlphaFoldDB" id="J9FF71"/>
<proteinExistence type="predicted"/>
<organism evidence="1">
    <name type="scientific">gut metagenome</name>
    <dbReference type="NCBI Taxonomy" id="749906"/>
    <lineage>
        <taxon>unclassified sequences</taxon>
        <taxon>metagenomes</taxon>
        <taxon>organismal metagenomes</taxon>
    </lineage>
</organism>
<accession>J9FF71</accession>